<accession>A0A7V6DP57</accession>
<organism evidence="2">
    <name type="scientific">Desulfobacca acetoxidans</name>
    <dbReference type="NCBI Taxonomy" id="60893"/>
    <lineage>
        <taxon>Bacteria</taxon>
        <taxon>Pseudomonadati</taxon>
        <taxon>Thermodesulfobacteriota</taxon>
        <taxon>Desulfobaccia</taxon>
        <taxon>Desulfobaccales</taxon>
        <taxon>Desulfobaccaceae</taxon>
        <taxon>Desulfobacca</taxon>
    </lineage>
</organism>
<gene>
    <name evidence="2" type="ORF">ENV52_03720</name>
</gene>
<dbReference type="EMBL" id="DTGR01000056">
    <property type="protein sequence ID" value="HHS28794.1"/>
    <property type="molecule type" value="Genomic_DNA"/>
</dbReference>
<proteinExistence type="predicted"/>
<dbReference type="AlphaFoldDB" id="A0A7V6DP57"/>
<protein>
    <recommendedName>
        <fullName evidence="3">AMIN domain-containing protein</fullName>
    </recommendedName>
</protein>
<comment type="caution">
    <text evidence="2">The sequence shown here is derived from an EMBL/GenBank/DDBJ whole genome shotgun (WGS) entry which is preliminary data.</text>
</comment>
<evidence type="ECO:0000313" key="2">
    <source>
        <dbReference type="EMBL" id="HHS28794.1"/>
    </source>
</evidence>
<evidence type="ECO:0000256" key="1">
    <source>
        <dbReference type="SAM" id="MobiDB-lite"/>
    </source>
</evidence>
<evidence type="ECO:0008006" key="3">
    <source>
        <dbReference type="Google" id="ProtNLM"/>
    </source>
</evidence>
<name>A0A7V6DP57_9BACT</name>
<feature type="compositionally biased region" description="Pro residues" evidence="1">
    <location>
        <begin position="185"/>
        <end position="204"/>
    </location>
</feature>
<feature type="compositionally biased region" description="Low complexity" evidence="1">
    <location>
        <begin position="171"/>
        <end position="184"/>
    </location>
</feature>
<sequence>MRVGMNFFRWISLLFSGRPGGRQAGQTLVLLGLSLVLGMPLSALALPQSVEVRNLGISRVGERTMLTVILNQAANPQLSPYTGADRSQLVIDFPQAQAAALPATLAGDETLVKSVKTEVSPAGVKIILEMVPNRPYIMSREITPLKGKLAMFRLNLRADTTAAAQPPEPYYPSTSPAPSSRQVPVAPPEPQAAPPAPYYPPSPSPEAGSVPATGEFAELYQLVPQARGLWDFLRQDGWTVARSQNFASPGQKTSRSFSLTNPRYPEMRVRVAHLVSAGPGVPDINIIDLSMDGLSGVSEEKYRQLQKWSFSQIRSKFEDIGDFFEDALKPLREDIRRDCQRLARRHAQFITDYVRRAVPARPGLAEQAMSLINRKVNTRFEGVQDTLSDNPLTILNLVDFTYIRVYYLGR</sequence>
<reference evidence="2" key="1">
    <citation type="journal article" date="2020" name="mSystems">
        <title>Genome- and Community-Level Interaction Insights into Carbon Utilization and Element Cycling Functions of Hydrothermarchaeota in Hydrothermal Sediment.</title>
        <authorList>
            <person name="Zhou Z."/>
            <person name="Liu Y."/>
            <person name="Xu W."/>
            <person name="Pan J."/>
            <person name="Luo Z.H."/>
            <person name="Li M."/>
        </authorList>
    </citation>
    <scope>NUCLEOTIDE SEQUENCE [LARGE SCALE GENOMIC DNA]</scope>
    <source>
        <strain evidence="2">SpSt-767</strain>
    </source>
</reference>
<feature type="region of interest" description="Disordered" evidence="1">
    <location>
        <begin position="163"/>
        <end position="211"/>
    </location>
</feature>